<proteinExistence type="predicted"/>
<dbReference type="Proteomes" id="UP001295740">
    <property type="component" value="Unassembled WGS sequence"/>
</dbReference>
<protein>
    <submittedName>
        <fullName evidence="1">Uu.00g006740.m01.CDS01</fullName>
    </submittedName>
</protein>
<keyword evidence="2" id="KW-1185">Reference proteome</keyword>
<evidence type="ECO:0000313" key="1">
    <source>
        <dbReference type="EMBL" id="CAJ2506544.1"/>
    </source>
</evidence>
<reference evidence="1" key="1">
    <citation type="submission" date="2023-10" db="EMBL/GenBank/DDBJ databases">
        <authorList>
            <person name="Hackl T."/>
        </authorList>
    </citation>
    <scope>NUCLEOTIDE SEQUENCE</scope>
</reference>
<gene>
    <name evidence="1" type="ORF">KHLLAP_LOCUS7012</name>
</gene>
<organism evidence="1 2">
    <name type="scientific">Anthostomella pinea</name>
    <dbReference type="NCBI Taxonomy" id="933095"/>
    <lineage>
        <taxon>Eukaryota</taxon>
        <taxon>Fungi</taxon>
        <taxon>Dikarya</taxon>
        <taxon>Ascomycota</taxon>
        <taxon>Pezizomycotina</taxon>
        <taxon>Sordariomycetes</taxon>
        <taxon>Xylariomycetidae</taxon>
        <taxon>Xylariales</taxon>
        <taxon>Xylariaceae</taxon>
        <taxon>Anthostomella</taxon>
    </lineage>
</organism>
<dbReference type="AlphaFoldDB" id="A0AAI8VKE3"/>
<accession>A0AAI8VKE3</accession>
<dbReference type="EMBL" id="CAUWAG010000008">
    <property type="protein sequence ID" value="CAJ2506544.1"/>
    <property type="molecule type" value="Genomic_DNA"/>
</dbReference>
<evidence type="ECO:0000313" key="2">
    <source>
        <dbReference type="Proteomes" id="UP001295740"/>
    </source>
</evidence>
<sequence length="75" mass="8195">MAVAMVAGPMTLPKQGRYLPVCRETPYADIEIDVYGDFNADNDPKLEDLNAQAYEASSGITIANDPELPEISFCQ</sequence>
<name>A0AAI8VKE3_9PEZI</name>
<comment type="caution">
    <text evidence="1">The sequence shown here is derived from an EMBL/GenBank/DDBJ whole genome shotgun (WGS) entry which is preliminary data.</text>
</comment>